<keyword evidence="5 6" id="KW-0472">Membrane</keyword>
<feature type="transmembrane region" description="Helical" evidence="6">
    <location>
        <begin position="360"/>
        <end position="389"/>
    </location>
</feature>
<reference evidence="8 9" key="1">
    <citation type="submission" date="2009-01" db="EMBL/GenBank/DDBJ databases">
        <authorList>
            <person name="Fulton L."/>
            <person name="Clifton S."/>
            <person name="Chinwalla A.T."/>
            <person name="Mitreva M."/>
            <person name="Sodergren E."/>
            <person name="Weinstock G."/>
            <person name="Clifton S."/>
            <person name="Dooling D.J."/>
            <person name="Fulton B."/>
            <person name="Minx P."/>
            <person name="Pepin K.H."/>
            <person name="Johnson M."/>
            <person name="Bhonagiri V."/>
            <person name="Nash W.E."/>
            <person name="Mardis E.R."/>
            <person name="Wilson R.K."/>
        </authorList>
    </citation>
    <scope>NUCLEOTIDE SEQUENCE [LARGE SCALE GENOMIC DNA]</scope>
    <source>
        <strain evidence="8 9">ATCC 33806</strain>
    </source>
</reference>
<evidence type="ECO:0000313" key="9">
    <source>
        <dbReference type="Proteomes" id="UP000006247"/>
    </source>
</evidence>
<evidence type="ECO:0000256" key="3">
    <source>
        <dbReference type="ARBA" id="ARBA00022692"/>
    </source>
</evidence>
<gene>
    <name evidence="8" type="ORF">CORMATOL_01734</name>
</gene>
<feature type="transmembrane region" description="Helical" evidence="6">
    <location>
        <begin position="332"/>
        <end position="354"/>
    </location>
</feature>
<dbReference type="Pfam" id="PF03772">
    <property type="entry name" value="Competence"/>
    <property type="match status" value="1"/>
</dbReference>
<feature type="transmembrane region" description="Helical" evidence="6">
    <location>
        <begin position="423"/>
        <end position="445"/>
    </location>
</feature>
<accession>C0E413</accession>
<dbReference type="InterPro" id="IPR052159">
    <property type="entry name" value="Competence_DNA_uptake"/>
</dbReference>
<dbReference type="AlphaFoldDB" id="C0E413"/>
<feature type="transmembrane region" description="Helical" evidence="6">
    <location>
        <begin position="396"/>
        <end position="417"/>
    </location>
</feature>
<feature type="transmembrane region" description="Helical" evidence="6">
    <location>
        <begin position="41"/>
        <end position="61"/>
    </location>
</feature>
<evidence type="ECO:0000256" key="6">
    <source>
        <dbReference type="SAM" id="Phobius"/>
    </source>
</evidence>
<feature type="transmembrane region" description="Helical" evidence="6">
    <location>
        <begin position="299"/>
        <end position="320"/>
    </location>
</feature>
<dbReference type="GO" id="GO:0005886">
    <property type="term" value="C:plasma membrane"/>
    <property type="evidence" value="ECO:0007669"/>
    <property type="project" value="UniProtKB-SubCell"/>
</dbReference>
<proteinExistence type="predicted"/>
<feature type="domain" description="ComEC/Rec2-related protein" evidence="7">
    <location>
        <begin position="185"/>
        <end position="447"/>
    </location>
</feature>
<keyword evidence="4 6" id="KW-1133">Transmembrane helix</keyword>
<evidence type="ECO:0000256" key="1">
    <source>
        <dbReference type="ARBA" id="ARBA00004651"/>
    </source>
</evidence>
<keyword evidence="3 6" id="KW-0812">Transmembrane</keyword>
<feature type="transmembrane region" description="Helical" evidence="6">
    <location>
        <begin position="209"/>
        <end position="229"/>
    </location>
</feature>
<feature type="transmembrane region" description="Helical" evidence="6">
    <location>
        <begin position="452"/>
        <end position="470"/>
    </location>
</feature>
<dbReference type="HOGENOM" id="CLU_010363_8_3_11"/>
<name>C0E413_9CORY</name>
<evidence type="ECO:0000256" key="4">
    <source>
        <dbReference type="ARBA" id="ARBA00022989"/>
    </source>
</evidence>
<comment type="caution">
    <text evidence="8">The sequence shown here is derived from an EMBL/GenBank/DDBJ whole genome shotgun (WGS) entry which is preliminary data.</text>
</comment>
<dbReference type="RefSeq" id="WP_005521505.1">
    <property type="nucleotide sequence ID" value="NZ_EQ973329.1"/>
</dbReference>
<dbReference type="Proteomes" id="UP000006247">
    <property type="component" value="Unassembled WGS sequence"/>
</dbReference>
<dbReference type="EMBL" id="ACEB01000022">
    <property type="protein sequence ID" value="EEG26906.1"/>
    <property type="molecule type" value="Genomic_DNA"/>
</dbReference>
<protein>
    <submittedName>
        <fullName evidence="8">ComEC/Rec2-like protein</fullName>
    </submittedName>
</protein>
<feature type="transmembrane region" description="Helical" evidence="6">
    <location>
        <begin position="235"/>
        <end position="253"/>
    </location>
</feature>
<organism evidence="8 9">
    <name type="scientific">Corynebacterium matruchotii ATCC 33806</name>
    <dbReference type="NCBI Taxonomy" id="566549"/>
    <lineage>
        <taxon>Bacteria</taxon>
        <taxon>Bacillati</taxon>
        <taxon>Actinomycetota</taxon>
        <taxon>Actinomycetes</taxon>
        <taxon>Mycobacteriales</taxon>
        <taxon>Corynebacteriaceae</taxon>
        <taxon>Corynebacterium</taxon>
    </lineage>
</organism>
<comment type="subcellular location">
    <subcellularLocation>
        <location evidence="1">Cell membrane</location>
        <topology evidence="1">Multi-pass membrane protein</topology>
    </subcellularLocation>
</comment>
<keyword evidence="2" id="KW-1003">Cell membrane</keyword>
<sequence length="556" mass="57787">MAELRLIPPAALLWVVTLIIIGTRTPWCALALVFVVGVGVVFWDVGLALTTTVIGVLGVLITSIRAIIVDTTTIHPVVTATAASYAHRTNTGWIQQFRIDDYPVTLPVITHQRPDIPIGTLTELHGNPIATTNFGLGNTLFLATNAHPIGRPDLLHQWGTWVRETFAHAVAAHTSGDAAALIPAMVLGDTTGQTPEFTQRFVATGLTHLSAVSGSNVALVTTAAVLLVAHRSPRTRAAVAALALLSYVVIVGPDASVLRAAATGIVGLIVMLSATTKAPSHTLALVVIGLILYDSSLAAHYGFALSVAATGGIIAAVPPLHALIGRTGLPDIIVRALAVALAAHLVTMPIVALMSNRVSVIAVAANLLAAPAVAPITILGLVAAILSLLPGGLETIPLAIIGPLAHWIGLVATGGAALPGATIALPAALAPAWAALAAAWTIWLIYRQHFRILVGVVLILLFAPGIPMLTGARRIDPHTLITYTVPTKDHLITLDKTGGIPPDAQLIMIERPPPSGRRQAHRPRPTVTRAGVPVVVMGVDVDLYEDGTQHAADGSF</sequence>
<evidence type="ECO:0000313" key="8">
    <source>
        <dbReference type="EMBL" id="EEG26906.1"/>
    </source>
</evidence>
<dbReference type="InterPro" id="IPR004477">
    <property type="entry name" value="ComEC_N"/>
</dbReference>
<evidence type="ECO:0000256" key="2">
    <source>
        <dbReference type="ARBA" id="ARBA00022475"/>
    </source>
</evidence>
<dbReference type="PANTHER" id="PTHR30619">
    <property type="entry name" value="DNA INTERNALIZATION/COMPETENCE PROTEIN COMEC/REC2"/>
    <property type="match status" value="1"/>
</dbReference>
<dbReference type="NCBIfam" id="TIGR00360">
    <property type="entry name" value="ComEC_N-term"/>
    <property type="match status" value="1"/>
</dbReference>
<evidence type="ECO:0000259" key="7">
    <source>
        <dbReference type="Pfam" id="PF03772"/>
    </source>
</evidence>
<evidence type="ECO:0000256" key="5">
    <source>
        <dbReference type="ARBA" id="ARBA00023136"/>
    </source>
</evidence>
<feature type="transmembrane region" description="Helical" evidence="6">
    <location>
        <begin position="12"/>
        <end position="35"/>
    </location>
</feature>
<feature type="transmembrane region" description="Helical" evidence="6">
    <location>
        <begin position="265"/>
        <end position="293"/>
    </location>
</feature>
<dbReference type="PANTHER" id="PTHR30619:SF7">
    <property type="entry name" value="BETA-LACTAMASE DOMAIN PROTEIN"/>
    <property type="match status" value="1"/>
</dbReference>